<dbReference type="Pfam" id="PF00561">
    <property type="entry name" value="Abhydrolase_1"/>
    <property type="match status" value="1"/>
</dbReference>
<dbReference type="SUPFAM" id="SSF53474">
    <property type="entry name" value="alpha/beta-Hydrolases"/>
    <property type="match status" value="1"/>
</dbReference>
<keyword evidence="3" id="KW-1185">Reference proteome</keyword>
<name>A0ABU8FPF9_9BACI</name>
<organism evidence="2 3">
    <name type="scientific">Bacillus bruguierae</name>
    <dbReference type="NCBI Taxonomy" id="3127667"/>
    <lineage>
        <taxon>Bacteria</taxon>
        <taxon>Bacillati</taxon>
        <taxon>Bacillota</taxon>
        <taxon>Bacilli</taxon>
        <taxon>Bacillales</taxon>
        <taxon>Bacillaceae</taxon>
        <taxon>Bacillus</taxon>
    </lineage>
</organism>
<sequence>MAYCKVRQANIYYEDIGDGIPIVMIHGYSYDHRLMSGCMEPIFTERDKWRRIYIDLPGMGLTKKYNEINCSDEMLNAVLDFIQAVLPNQEYLIAGESYGGYLARGIIEKQKERILGAAFICPVIIPLNENRKVEKHIILKTDNEFIGSLSKEDLEDFSTNHVVLDEYNWLRYKNEILAGCKVANEEFLNKVKNNFEFSFKVDQSDFDKPSVFLLGRQDSSVGYKDTLNIINKYSRGTFAVLDTAGHDLQIEQPQIFNTLINEWLDRVEETYI</sequence>
<keyword evidence="2" id="KW-0378">Hydrolase</keyword>
<gene>
    <name evidence="2" type="ORF">WAZ07_26145</name>
</gene>
<evidence type="ECO:0000313" key="3">
    <source>
        <dbReference type="Proteomes" id="UP001372526"/>
    </source>
</evidence>
<dbReference type="RefSeq" id="WP_336474715.1">
    <property type="nucleotide sequence ID" value="NZ_JBAWSX010000046.1"/>
</dbReference>
<evidence type="ECO:0000313" key="2">
    <source>
        <dbReference type="EMBL" id="MEI4804567.1"/>
    </source>
</evidence>
<dbReference type="InterPro" id="IPR050266">
    <property type="entry name" value="AB_hydrolase_sf"/>
</dbReference>
<dbReference type="InterPro" id="IPR000073">
    <property type="entry name" value="AB_hydrolase_1"/>
</dbReference>
<comment type="caution">
    <text evidence="2">The sequence shown here is derived from an EMBL/GenBank/DDBJ whole genome shotgun (WGS) entry which is preliminary data.</text>
</comment>
<dbReference type="GO" id="GO:0016787">
    <property type="term" value="F:hydrolase activity"/>
    <property type="evidence" value="ECO:0007669"/>
    <property type="project" value="UniProtKB-KW"/>
</dbReference>
<dbReference type="Gene3D" id="3.40.50.1820">
    <property type="entry name" value="alpha/beta hydrolase"/>
    <property type="match status" value="1"/>
</dbReference>
<dbReference type="Proteomes" id="UP001372526">
    <property type="component" value="Unassembled WGS sequence"/>
</dbReference>
<dbReference type="InterPro" id="IPR029058">
    <property type="entry name" value="AB_hydrolase_fold"/>
</dbReference>
<dbReference type="PANTHER" id="PTHR43798:SF6">
    <property type="entry name" value="HYDROLASE, PUTATIVE (AFU_ORTHOLOGUE AFUA_4G13070)-RELATED"/>
    <property type="match status" value="1"/>
</dbReference>
<proteinExistence type="predicted"/>
<reference evidence="2 3" key="1">
    <citation type="submission" date="2024-01" db="EMBL/GenBank/DDBJ databases">
        <title>Seven novel Bacillus-like species.</title>
        <authorList>
            <person name="Liu G."/>
        </authorList>
    </citation>
    <scope>NUCLEOTIDE SEQUENCE [LARGE SCALE GENOMIC DNA]</scope>
    <source>
        <strain evidence="2 3">FJAT-51639</strain>
    </source>
</reference>
<protein>
    <submittedName>
        <fullName evidence="2">Alpha/beta hydrolase</fullName>
    </submittedName>
</protein>
<dbReference type="EMBL" id="JBAWSX010000046">
    <property type="protein sequence ID" value="MEI4804567.1"/>
    <property type="molecule type" value="Genomic_DNA"/>
</dbReference>
<accession>A0ABU8FPF9</accession>
<evidence type="ECO:0000259" key="1">
    <source>
        <dbReference type="Pfam" id="PF00561"/>
    </source>
</evidence>
<dbReference type="PANTHER" id="PTHR43798">
    <property type="entry name" value="MONOACYLGLYCEROL LIPASE"/>
    <property type="match status" value="1"/>
</dbReference>
<feature type="domain" description="AB hydrolase-1" evidence="1">
    <location>
        <begin position="21"/>
        <end position="253"/>
    </location>
</feature>